<name>A0A438HEZ7_VITVI</name>
<comment type="caution">
    <text evidence="2">The sequence shown here is derived from an EMBL/GenBank/DDBJ whole genome shotgun (WGS) entry which is preliminary data.</text>
</comment>
<dbReference type="EMBL" id="QGNW01000233">
    <property type="protein sequence ID" value="RVW83017.1"/>
    <property type="molecule type" value="Genomic_DNA"/>
</dbReference>
<gene>
    <name evidence="2" type="ORF">CK203_042441</name>
</gene>
<dbReference type="Pfam" id="PF00078">
    <property type="entry name" value="RVT_1"/>
    <property type="match status" value="1"/>
</dbReference>
<dbReference type="InterPro" id="IPR000477">
    <property type="entry name" value="RT_dom"/>
</dbReference>
<dbReference type="InterPro" id="IPR036691">
    <property type="entry name" value="Endo/exonu/phosph_ase_sf"/>
</dbReference>
<dbReference type="PANTHER" id="PTHR46890:SF50">
    <property type="entry name" value="RNA-DIRECTED DNA POLYMERASE, EUKARYOTA, REVERSE TRANSCRIPTASE ZINC-BINDING DOMAIN PROTEIN-RELATED"/>
    <property type="match status" value="1"/>
</dbReference>
<protein>
    <recommendedName>
        <fullName evidence="1">Reverse transcriptase domain-containing protein</fullName>
    </recommendedName>
</protein>
<evidence type="ECO:0000313" key="3">
    <source>
        <dbReference type="Proteomes" id="UP000288805"/>
    </source>
</evidence>
<dbReference type="Proteomes" id="UP000288805">
    <property type="component" value="Unassembled WGS sequence"/>
</dbReference>
<feature type="domain" description="Reverse transcriptase" evidence="1">
    <location>
        <begin position="447"/>
        <end position="581"/>
    </location>
</feature>
<evidence type="ECO:0000259" key="1">
    <source>
        <dbReference type="Pfam" id="PF00078"/>
    </source>
</evidence>
<proteinExistence type="predicted"/>
<evidence type="ECO:0000313" key="2">
    <source>
        <dbReference type="EMBL" id="RVW83017.1"/>
    </source>
</evidence>
<dbReference type="CDD" id="cd01650">
    <property type="entry name" value="RT_nLTR_like"/>
    <property type="match status" value="1"/>
</dbReference>
<organism evidence="2 3">
    <name type="scientific">Vitis vinifera</name>
    <name type="common">Grape</name>
    <dbReference type="NCBI Taxonomy" id="29760"/>
    <lineage>
        <taxon>Eukaryota</taxon>
        <taxon>Viridiplantae</taxon>
        <taxon>Streptophyta</taxon>
        <taxon>Embryophyta</taxon>
        <taxon>Tracheophyta</taxon>
        <taxon>Spermatophyta</taxon>
        <taxon>Magnoliopsida</taxon>
        <taxon>eudicotyledons</taxon>
        <taxon>Gunneridae</taxon>
        <taxon>Pentapetalae</taxon>
        <taxon>rosids</taxon>
        <taxon>Vitales</taxon>
        <taxon>Vitaceae</taxon>
        <taxon>Viteae</taxon>
        <taxon>Vitis</taxon>
    </lineage>
</organism>
<dbReference type="AlphaFoldDB" id="A0A438HEZ7"/>
<dbReference type="SUPFAM" id="SSF56219">
    <property type="entry name" value="DNase I-like"/>
    <property type="match status" value="1"/>
</dbReference>
<reference evidence="2 3" key="1">
    <citation type="journal article" date="2018" name="PLoS Genet.">
        <title>Population sequencing reveals clonal diversity and ancestral inbreeding in the grapevine cultivar Chardonnay.</title>
        <authorList>
            <person name="Roach M.J."/>
            <person name="Johnson D.L."/>
            <person name="Bohlmann J."/>
            <person name="van Vuuren H.J."/>
            <person name="Jones S.J."/>
            <person name="Pretorius I.S."/>
            <person name="Schmidt S.A."/>
            <person name="Borneman A.R."/>
        </authorList>
    </citation>
    <scope>NUCLEOTIDE SEQUENCE [LARGE SCALE GENOMIC DNA]</scope>
    <source>
        <strain evidence="3">cv. Chardonnay</strain>
        <tissue evidence="2">Leaf</tissue>
    </source>
</reference>
<dbReference type="PANTHER" id="PTHR46890">
    <property type="entry name" value="NON-LTR RETROLELEMENT REVERSE TRANSCRIPTASE-LIKE PROTEIN-RELATED"/>
    <property type="match status" value="1"/>
</dbReference>
<accession>A0A438HEZ7</accession>
<dbReference type="Gene3D" id="3.60.10.10">
    <property type="entry name" value="Endonuclease/exonuclease/phosphatase"/>
    <property type="match status" value="1"/>
</dbReference>
<dbReference type="InterPro" id="IPR052343">
    <property type="entry name" value="Retrotransposon-Effector_Assoc"/>
</dbReference>
<sequence>MELAASWGPTVSREGCWDLIEINCDALEVQTQNALQFLLGPRLKGARRRLNGRIAAWLSLASFWDFQSKAWRERYWTFCPKLGKDGKGFIAKGYWKNQNLRGSSKETKIQLMTDGVVKSLGVGRFLDWRTIEAVGAAGGGDFNVILSQGERSRQGRITSAMRRFAQVMDDLELIDLPLQGGSFTWSGGFQNQAWARLDRFMVSPSWLDQFRNVTQKRLSRPISDHFPIIIEGGGIRRGPSTFRFENMWLKVEGFKGLLRSWWQGMSVSGRASYKLATKLKQVNYWDQVESERSLIEEELSRKKEAKEDYAKWVKLEEIQWRQLSRELWLREGDRNTRYFHRMANAHRRRQTMEKIKINGVWLTEEQEVRNGIVDAFQRLLTEDTEWKADIGGLDLNQISQQEADTLELPFTEEEVHSALMDMNGDKAQGRMASRGPFGNSAGNFPYPKKGGAEELGDFRPISLVGRLYKLLAKVLANRIKNVVGRVVSLDQNAFVMDRQILDASLIANEFLMRVMQKMGFGVKWREWIWSCISTAKFSVLINGEPAGFFSSSKGLRQGDPLSPYLFIMGMEVLSTLIRRAVEGGCISGRSGLRINLAKSEIIPVGEVEEILEMAVELGCKVGQLPSTYLGLPLGAPNKAVCVWDGVEERMRWKMALWKRQYISKGGRIALIRERVCVGKEKGGLGLRKLVPLNKAFLGKWVWRFAHAKEEMWKRVLVAKYGQEEFGWRTKKVNGAFGVGVWKEIMKEADWCWDNMNFKVGKGTKIRFWKDPWCGEVELAGRFPQLFNVAAQRSATVGELWDQNSDLGSWNLRSQIITPEEDLALWKGGKNGKFEVKEAYELLISHSTLLFPKKGIWVENVPSKLAFFAWEATWGGFLRLIGSKREGGSFLIAATYVVLMRKTSTISLSIVQWLVCCGGLFLVYLEPNGSFQKL</sequence>